<sequence>MRAKTFAEHRIHQYLETVYPGLDGHMETVNAHEAIVTDINGDKIRVVYDRGAVYEIEMR</sequence>
<dbReference type="RefSeq" id="WP_074662543.1">
    <property type="nucleotide sequence ID" value="NZ_FOIO01000020.1"/>
</dbReference>
<accession>A0A1I0GLU8</accession>
<organism evidence="1 2">
    <name type="scientific">Enterocloster clostridioformis</name>
    <dbReference type="NCBI Taxonomy" id="1531"/>
    <lineage>
        <taxon>Bacteria</taxon>
        <taxon>Bacillati</taxon>
        <taxon>Bacillota</taxon>
        <taxon>Clostridia</taxon>
        <taxon>Lachnospirales</taxon>
        <taxon>Lachnospiraceae</taxon>
        <taxon>Enterocloster</taxon>
    </lineage>
</organism>
<dbReference type="Proteomes" id="UP000182121">
    <property type="component" value="Unassembled WGS sequence"/>
</dbReference>
<comment type="caution">
    <text evidence="1">The sequence shown here is derived from an EMBL/GenBank/DDBJ whole genome shotgun (WGS) entry which is preliminary data.</text>
</comment>
<proteinExistence type="predicted"/>
<dbReference type="EMBL" id="FOIO01000020">
    <property type="protein sequence ID" value="SET71065.1"/>
    <property type="molecule type" value="Genomic_DNA"/>
</dbReference>
<dbReference type="AlphaFoldDB" id="A0A1I0GLU8"/>
<gene>
    <name evidence="1" type="ORF">SAMN05216521_102025</name>
</gene>
<name>A0A1I0GLU8_9FIRM</name>
<evidence type="ECO:0000313" key="1">
    <source>
        <dbReference type="EMBL" id="SET71065.1"/>
    </source>
</evidence>
<reference evidence="1 2" key="1">
    <citation type="submission" date="2016-10" db="EMBL/GenBank/DDBJ databases">
        <authorList>
            <person name="Varghese N."/>
            <person name="Submissions S."/>
        </authorList>
    </citation>
    <scope>NUCLEOTIDE SEQUENCE [LARGE SCALE GENOMIC DNA]</scope>
    <source>
        <strain evidence="1 2">NLAE-zl-C196</strain>
    </source>
</reference>
<evidence type="ECO:0000313" key="2">
    <source>
        <dbReference type="Proteomes" id="UP000182121"/>
    </source>
</evidence>
<protein>
    <submittedName>
        <fullName evidence="1">Uncharacterized protein</fullName>
    </submittedName>
</protein>